<feature type="transmembrane region" description="Helical" evidence="5">
    <location>
        <begin position="129"/>
        <end position="154"/>
    </location>
</feature>
<evidence type="ECO:0000256" key="4">
    <source>
        <dbReference type="ARBA" id="ARBA00023136"/>
    </source>
</evidence>
<dbReference type="Proteomes" id="UP000464314">
    <property type="component" value="Chromosome"/>
</dbReference>
<evidence type="ECO:0000259" key="6">
    <source>
        <dbReference type="Pfam" id="PF01061"/>
    </source>
</evidence>
<reference evidence="7 8" key="1">
    <citation type="submission" date="2020-01" db="EMBL/GenBank/DDBJ databases">
        <title>Genome analysis of Anaerocolumna sp. CBA3638.</title>
        <authorList>
            <person name="Kim J."/>
            <person name="Roh S.W."/>
        </authorList>
    </citation>
    <scope>NUCLEOTIDE SEQUENCE [LARGE SCALE GENOMIC DNA]</scope>
    <source>
        <strain evidence="7 8">CBA3638</strain>
    </source>
</reference>
<feature type="transmembrane region" description="Helical" evidence="5">
    <location>
        <begin position="91"/>
        <end position="117"/>
    </location>
</feature>
<keyword evidence="2 5" id="KW-0812">Transmembrane</keyword>
<keyword evidence="3 5" id="KW-1133">Transmembrane helix</keyword>
<accession>A0A6P1TK03</accession>
<feature type="domain" description="ABC-2 type transporter transmembrane" evidence="6">
    <location>
        <begin position="11"/>
        <end position="204"/>
    </location>
</feature>
<sequence>MEVLTYSIILQWKRNLRNKNVLLVYYIIPLGFWAFMGAIFSSVNPDMKSILMEVLTVIAVSTGSLLGVPVSLSEAYTSDIKKAYIAGNIKLWIGVISNFISAFLHLSIVCVIIYFLTPVTFHTEAVENVLLYVISLFLFLITSISVGCVIGLYVKDQGKLTIYSQIVYMPSLMLSGIMFDAAILPKAFVLAGRLLPATWGFEAMKSETLHLINIFPLFIILGIAILLIVLRLIRIMKE</sequence>
<comment type="subcellular location">
    <subcellularLocation>
        <location evidence="1">Membrane</location>
        <topology evidence="1">Multi-pass membrane protein</topology>
    </subcellularLocation>
</comment>
<dbReference type="InterPro" id="IPR052902">
    <property type="entry name" value="ABC-2_transporter"/>
</dbReference>
<dbReference type="PANTHER" id="PTHR43027:SF2">
    <property type="entry name" value="TRANSPORT PERMEASE PROTEIN"/>
    <property type="match status" value="1"/>
</dbReference>
<dbReference type="Pfam" id="PF01061">
    <property type="entry name" value="ABC2_membrane"/>
    <property type="match status" value="1"/>
</dbReference>
<feature type="transmembrane region" description="Helical" evidence="5">
    <location>
        <begin position="166"/>
        <end position="191"/>
    </location>
</feature>
<protein>
    <submittedName>
        <fullName evidence="7">ABC transporter permease</fullName>
    </submittedName>
</protein>
<dbReference type="PANTHER" id="PTHR43027">
    <property type="entry name" value="DOXORUBICIN RESISTANCE ABC TRANSPORTER PERMEASE PROTEIN DRRC-RELATED"/>
    <property type="match status" value="1"/>
</dbReference>
<dbReference type="RefSeq" id="WP_161838249.1">
    <property type="nucleotide sequence ID" value="NZ_CP048000.1"/>
</dbReference>
<name>A0A6P1TK03_9FIRM</name>
<dbReference type="InterPro" id="IPR013525">
    <property type="entry name" value="ABC2_TM"/>
</dbReference>
<proteinExistence type="predicted"/>
<evidence type="ECO:0000313" key="8">
    <source>
        <dbReference type="Proteomes" id="UP000464314"/>
    </source>
</evidence>
<feature type="transmembrane region" description="Helical" evidence="5">
    <location>
        <begin position="49"/>
        <end position="70"/>
    </location>
</feature>
<evidence type="ECO:0000256" key="1">
    <source>
        <dbReference type="ARBA" id="ARBA00004141"/>
    </source>
</evidence>
<evidence type="ECO:0000256" key="5">
    <source>
        <dbReference type="SAM" id="Phobius"/>
    </source>
</evidence>
<dbReference type="GO" id="GO:0140359">
    <property type="term" value="F:ABC-type transporter activity"/>
    <property type="evidence" value="ECO:0007669"/>
    <property type="project" value="InterPro"/>
</dbReference>
<feature type="transmembrane region" description="Helical" evidence="5">
    <location>
        <begin position="21"/>
        <end position="43"/>
    </location>
</feature>
<evidence type="ECO:0000313" key="7">
    <source>
        <dbReference type="EMBL" id="QHQ61424.1"/>
    </source>
</evidence>
<gene>
    <name evidence="7" type="ORF">Ana3638_12085</name>
</gene>
<organism evidence="7 8">
    <name type="scientific">Anaerocolumna sedimenticola</name>
    <dbReference type="NCBI Taxonomy" id="2696063"/>
    <lineage>
        <taxon>Bacteria</taxon>
        <taxon>Bacillati</taxon>
        <taxon>Bacillota</taxon>
        <taxon>Clostridia</taxon>
        <taxon>Lachnospirales</taxon>
        <taxon>Lachnospiraceae</taxon>
        <taxon>Anaerocolumna</taxon>
    </lineage>
</organism>
<dbReference type="AlphaFoldDB" id="A0A6P1TK03"/>
<dbReference type="EMBL" id="CP048000">
    <property type="protein sequence ID" value="QHQ61424.1"/>
    <property type="molecule type" value="Genomic_DNA"/>
</dbReference>
<evidence type="ECO:0000256" key="2">
    <source>
        <dbReference type="ARBA" id="ARBA00022692"/>
    </source>
</evidence>
<dbReference type="KEGG" id="anr:Ana3638_12085"/>
<feature type="transmembrane region" description="Helical" evidence="5">
    <location>
        <begin position="211"/>
        <end position="233"/>
    </location>
</feature>
<keyword evidence="4 5" id="KW-0472">Membrane</keyword>
<dbReference type="GO" id="GO:0016020">
    <property type="term" value="C:membrane"/>
    <property type="evidence" value="ECO:0007669"/>
    <property type="project" value="UniProtKB-SubCell"/>
</dbReference>
<keyword evidence="8" id="KW-1185">Reference proteome</keyword>
<evidence type="ECO:0000256" key="3">
    <source>
        <dbReference type="ARBA" id="ARBA00022989"/>
    </source>
</evidence>